<dbReference type="AlphaFoldDB" id="A0A7S4A3R0"/>
<dbReference type="EMBL" id="HBIW01021002">
    <property type="protein sequence ID" value="CAE0702661.1"/>
    <property type="molecule type" value="Transcribed_RNA"/>
</dbReference>
<sequence length="337" mass="37474">MPRRIITVLGTAAALTATMRPPVTLNAASQRNAELARQAATKQANDKGLLWLEHINIVVGDRQEAERFYFEEGLGCYRDPAKPGGPGTSGTMWANLGNQQFHLAQEEDDDPRQVVRGSIGLCLPDADKAATRLEKFCDVQRHDDTRFTVTCPVGNTFHCYQVAKDPPTEGIGKRPKMVNLHKGDGYNGDAFSVRNGPGIRYVQFLVEDAQRAAQSYVDEFGGSVTEDDGLTCVSAGLGPVHLIFESAEPDAIADEKQDGVHLCVYVDAFAERYDRLRKAARMFTNPRFKHLDTCDSLEEALASRTFRFAFPAVPFVEHETRALTHQQFLKRIKYEPL</sequence>
<accession>A0A7S4A3R0</accession>
<dbReference type="PANTHER" id="PTHR40280:SF1">
    <property type="entry name" value="VOC DOMAIN-CONTAINING PROTEIN"/>
    <property type="match status" value="1"/>
</dbReference>
<gene>
    <name evidence="1" type="ORF">PCAL00307_LOCUS18106</name>
    <name evidence="2" type="ORF">PECAL_6P12790</name>
</gene>
<dbReference type="InterPro" id="IPR029068">
    <property type="entry name" value="Glyas_Bleomycin-R_OHBP_Dase"/>
</dbReference>
<dbReference type="Proteomes" id="UP000789595">
    <property type="component" value="Unassembled WGS sequence"/>
</dbReference>
<dbReference type="EMBL" id="CAKKNE010000006">
    <property type="protein sequence ID" value="CAH0379651.1"/>
    <property type="molecule type" value="Genomic_DNA"/>
</dbReference>
<dbReference type="PANTHER" id="PTHR40280">
    <property type="entry name" value="BLR6907 PROTEIN"/>
    <property type="match status" value="1"/>
</dbReference>
<evidence type="ECO:0000313" key="2">
    <source>
        <dbReference type="EMBL" id="CAH0379651.1"/>
    </source>
</evidence>
<keyword evidence="3" id="KW-1185">Reference proteome</keyword>
<reference evidence="1" key="1">
    <citation type="submission" date="2021-01" db="EMBL/GenBank/DDBJ databases">
        <authorList>
            <person name="Corre E."/>
            <person name="Pelletier E."/>
            <person name="Niang G."/>
            <person name="Scheremetjew M."/>
            <person name="Finn R."/>
            <person name="Kale V."/>
            <person name="Holt S."/>
            <person name="Cochrane G."/>
            <person name="Meng A."/>
            <person name="Brown T."/>
            <person name="Cohen L."/>
        </authorList>
    </citation>
    <scope>NUCLEOTIDE SEQUENCE</scope>
    <source>
        <strain evidence="1">CCMP1756</strain>
    </source>
</reference>
<protein>
    <recommendedName>
        <fullName evidence="4">VOC domain-containing protein</fullName>
    </recommendedName>
</protein>
<proteinExistence type="predicted"/>
<evidence type="ECO:0000313" key="3">
    <source>
        <dbReference type="Proteomes" id="UP000789595"/>
    </source>
</evidence>
<dbReference type="Gene3D" id="3.10.180.10">
    <property type="entry name" value="2,3-Dihydroxybiphenyl 1,2-Dioxygenase, domain 1"/>
    <property type="match status" value="2"/>
</dbReference>
<evidence type="ECO:0008006" key="4">
    <source>
        <dbReference type="Google" id="ProtNLM"/>
    </source>
</evidence>
<name>A0A7S4A3R0_9STRA</name>
<dbReference type="OrthoDB" id="410751at2759"/>
<evidence type="ECO:0000313" key="1">
    <source>
        <dbReference type="EMBL" id="CAE0702661.1"/>
    </source>
</evidence>
<reference evidence="2" key="2">
    <citation type="submission" date="2021-11" db="EMBL/GenBank/DDBJ databases">
        <authorList>
            <consortium name="Genoscope - CEA"/>
            <person name="William W."/>
        </authorList>
    </citation>
    <scope>NUCLEOTIDE SEQUENCE</scope>
</reference>
<dbReference type="SUPFAM" id="SSF54593">
    <property type="entry name" value="Glyoxalase/Bleomycin resistance protein/Dihydroxybiphenyl dioxygenase"/>
    <property type="match status" value="2"/>
</dbReference>
<organism evidence="1">
    <name type="scientific">Pelagomonas calceolata</name>
    <dbReference type="NCBI Taxonomy" id="35677"/>
    <lineage>
        <taxon>Eukaryota</taxon>
        <taxon>Sar</taxon>
        <taxon>Stramenopiles</taxon>
        <taxon>Ochrophyta</taxon>
        <taxon>Pelagophyceae</taxon>
        <taxon>Pelagomonadales</taxon>
        <taxon>Pelagomonadaceae</taxon>
        <taxon>Pelagomonas</taxon>
    </lineage>
</organism>